<protein>
    <submittedName>
        <fullName evidence="4">1589_t:CDS:1</fullName>
    </submittedName>
</protein>
<dbReference type="GO" id="GO:0006629">
    <property type="term" value="P:lipid metabolic process"/>
    <property type="evidence" value="ECO:0007669"/>
    <property type="project" value="InterPro"/>
</dbReference>
<sequence>MTMKLISTMNYNEQKHSPSTTATTDNTQAFTPNNTTTTQIPLTESTNIPKDAVGHIVDVAKAPFHNQEDTENYVIIPNTSYFVYMTRAVRNLFMTFVFDWSLAILHPLTFLTYIIIVPILLFSLLAVEIFLRIGFYLGLENYVNYMSAKWGKGLSTVNWLKDGIIGLDKPPPEPLKEEALDDDVTIQTRNFDLDMAELLLFISSIVYERNEKLVRQANEAITALTDDKKDVNLTAQDFESIYEQFYESEVRIREQASLWGMKFTSLSELNSLGGPFSGMFYSEEHSFIVAVFKGTTPTNFEDFIVDLMLQRVDARSFVFGEVHEGFYSSLFPQAEKSSARANSASPYLTIIRAIRAKAADILNYQATKNKNGVPKRKINVWVTGHSLGAALASLFFARCLKSPEDLGPNCILRDGYVFGSPALGDNDFAAEFASHSNSPFNQQSILWRVIDDTDIITRMHGFEDSSIRRVINKRSLLNFVHVGEGIRFFQDGKRPESSKKIFSSGKEPVIIERFDIEEGEEEKILNKEIEMMRSVASKIDHAKNIFLDKPFEHMEGSPLIYIEKLLPVFFRNHLPARYFEAMQKARKYFDGQNEIRIKENKDPVVVDTDDSNSSNF</sequence>
<dbReference type="PANTHER" id="PTHR45856">
    <property type="entry name" value="ALPHA/BETA-HYDROLASES SUPERFAMILY PROTEIN"/>
    <property type="match status" value="1"/>
</dbReference>
<keyword evidence="2" id="KW-0472">Membrane</keyword>
<proteinExistence type="predicted"/>
<dbReference type="PANTHER" id="PTHR45856:SF24">
    <property type="entry name" value="FUNGAL LIPASE-LIKE DOMAIN-CONTAINING PROTEIN"/>
    <property type="match status" value="1"/>
</dbReference>
<dbReference type="Pfam" id="PF01764">
    <property type="entry name" value="Lipase_3"/>
    <property type="match status" value="1"/>
</dbReference>
<comment type="caution">
    <text evidence="4">The sequence shown here is derived from an EMBL/GenBank/DDBJ whole genome shotgun (WGS) entry which is preliminary data.</text>
</comment>
<keyword evidence="5" id="KW-1185">Reference proteome</keyword>
<gene>
    <name evidence="4" type="ORF">DEBURN_LOCUS1230</name>
</gene>
<keyword evidence="2" id="KW-0812">Transmembrane</keyword>
<feature type="transmembrane region" description="Helical" evidence="2">
    <location>
        <begin position="378"/>
        <end position="397"/>
    </location>
</feature>
<dbReference type="InterPro" id="IPR029058">
    <property type="entry name" value="AB_hydrolase_fold"/>
</dbReference>
<organism evidence="4 5">
    <name type="scientific">Diversispora eburnea</name>
    <dbReference type="NCBI Taxonomy" id="1213867"/>
    <lineage>
        <taxon>Eukaryota</taxon>
        <taxon>Fungi</taxon>
        <taxon>Fungi incertae sedis</taxon>
        <taxon>Mucoromycota</taxon>
        <taxon>Glomeromycotina</taxon>
        <taxon>Glomeromycetes</taxon>
        <taxon>Diversisporales</taxon>
        <taxon>Diversisporaceae</taxon>
        <taxon>Diversispora</taxon>
    </lineage>
</organism>
<dbReference type="InterPro" id="IPR002921">
    <property type="entry name" value="Fungal_lipase-type"/>
</dbReference>
<dbReference type="EMBL" id="CAJVPK010000052">
    <property type="protein sequence ID" value="CAG8438417.1"/>
    <property type="molecule type" value="Genomic_DNA"/>
</dbReference>
<dbReference type="Gene3D" id="3.40.50.1820">
    <property type="entry name" value="alpha/beta hydrolase"/>
    <property type="match status" value="1"/>
</dbReference>
<evidence type="ECO:0000256" key="1">
    <source>
        <dbReference type="SAM" id="MobiDB-lite"/>
    </source>
</evidence>
<feature type="region of interest" description="Disordered" evidence="1">
    <location>
        <begin position="14"/>
        <end position="36"/>
    </location>
</feature>
<dbReference type="InterPro" id="IPR051218">
    <property type="entry name" value="Sec_MonoDiacylglyc_Lipase"/>
</dbReference>
<evidence type="ECO:0000259" key="3">
    <source>
        <dbReference type="Pfam" id="PF01764"/>
    </source>
</evidence>
<reference evidence="4" key="1">
    <citation type="submission" date="2021-06" db="EMBL/GenBank/DDBJ databases">
        <authorList>
            <person name="Kallberg Y."/>
            <person name="Tangrot J."/>
            <person name="Rosling A."/>
        </authorList>
    </citation>
    <scope>NUCLEOTIDE SEQUENCE</scope>
    <source>
        <strain evidence="4">AZ414A</strain>
    </source>
</reference>
<dbReference type="AlphaFoldDB" id="A0A9N8V576"/>
<feature type="domain" description="Fungal lipase-type" evidence="3">
    <location>
        <begin position="289"/>
        <end position="460"/>
    </location>
</feature>
<evidence type="ECO:0000313" key="5">
    <source>
        <dbReference type="Proteomes" id="UP000789706"/>
    </source>
</evidence>
<evidence type="ECO:0000256" key="2">
    <source>
        <dbReference type="SAM" id="Phobius"/>
    </source>
</evidence>
<dbReference type="OrthoDB" id="426718at2759"/>
<feature type="transmembrane region" description="Helical" evidence="2">
    <location>
        <begin position="88"/>
        <end position="105"/>
    </location>
</feature>
<dbReference type="CDD" id="cd00519">
    <property type="entry name" value="Lipase_3"/>
    <property type="match status" value="1"/>
</dbReference>
<feature type="compositionally biased region" description="Low complexity" evidence="1">
    <location>
        <begin position="20"/>
        <end position="36"/>
    </location>
</feature>
<keyword evidence="2" id="KW-1133">Transmembrane helix</keyword>
<name>A0A9N8V576_9GLOM</name>
<feature type="transmembrane region" description="Helical" evidence="2">
    <location>
        <begin position="111"/>
        <end position="131"/>
    </location>
</feature>
<dbReference type="Proteomes" id="UP000789706">
    <property type="component" value="Unassembled WGS sequence"/>
</dbReference>
<dbReference type="SUPFAM" id="SSF53474">
    <property type="entry name" value="alpha/beta-Hydrolases"/>
    <property type="match status" value="1"/>
</dbReference>
<accession>A0A9N8V576</accession>
<evidence type="ECO:0000313" key="4">
    <source>
        <dbReference type="EMBL" id="CAG8438417.1"/>
    </source>
</evidence>